<dbReference type="GO" id="GO:0051536">
    <property type="term" value="F:iron-sulfur cluster binding"/>
    <property type="evidence" value="ECO:0007669"/>
    <property type="project" value="UniProtKB-KW"/>
</dbReference>
<dbReference type="InterPro" id="IPR058240">
    <property type="entry name" value="rSAM_sf"/>
</dbReference>
<dbReference type="PROSITE" id="PS51918">
    <property type="entry name" value="RADICAL_SAM"/>
    <property type="match status" value="1"/>
</dbReference>
<evidence type="ECO:0000256" key="3">
    <source>
        <dbReference type="ARBA" id="ARBA00023014"/>
    </source>
</evidence>
<dbReference type="SFLD" id="SFLDG01084">
    <property type="entry name" value="Uncharacterised_Radical_SAM_Su"/>
    <property type="match status" value="1"/>
</dbReference>
<dbReference type="EMBL" id="JAHCMY010000005">
    <property type="protein sequence ID" value="MBS9524621.1"/>
    <property type="molecule type" value="Genomic_DNA"/>
</dbReference>
<evidence type="ECO:0000256" key="1">
    <source>
        <dbReference type="ARBA" id="ARBA00022723"/>
    </source>
</evidence>
<dbReference type="Proteomes" id="UP001319104">
    <property type="component" value="Unassembled WGS sequence"/>
</dbReference>
<keyword evidence="3" id="KW-0411">Iron-sulfur</keyword>
<dbReference type="NCBIfam" id="NF033668">
    <property type="entry name" value="rSAM_PA0069"/>
    <property type="match status" value="1"/>
</dbReference>
<name>A0AAP2CJZ8_9BACT</name>
<dbReference type="InterPro" id="IPR006638">
    <property type="entry name" value="Elp3/MiaA/NifB-like_rSAM"/>
</dbReference>
<evidence type="ECO:0000256" key="2">
    <source>
        <dbReference type="ARBA" id="ARBA00023004"/>
    </source>
</evidence>
<reference evidence="5 6" key="1">
    <citation type="submission" date="2021-05" db="EMBL/GenBank/DDBJ databases">
        <authorList>
            <person name="Zhang Z.D."/>
            <person name="Osman G."/>
        </authorList>
    </citation>
    <scope>NUCLEOTIDE SEQUENCE [LARGE SCALE GENOMIC DNA]</scope>
    <source>
        <strain evidence="5 6">KCTC 32217</strain>
    </source>
</reference>
<dbReference type="AlphaFoldDB" id="A0AAP2CJZ8"/>
<accession>A0AAP2CJZ8</accession>
<dbReference type="RefSeq" id="WP_213945467.1">
    <property type="nucleotide sequence ID" value="NZ_JAHCMY010000005.1"/>
</dbReference>
<dbReference type="SUPFAM" id="SSF102114">
    <property type="entry name" value="Radical SAM enzymes"/>
    <property type="match status" value="1"/>
</dbReference>
<dbReference type="InterPro" id="IPR040086">
    <property type="entry name" value="MJ0683-like"/>
</dbReference>
<keyword evidence="2" id="KW-0408">Iron</keyword>
<proteinExistence type="predicted"/>
<comment type="caution">
    <text evidence="5">The sequence shown here is derived from an EMBL/GenBank/DDBJ whole genome shotgun (WGS) entry which is preliminary data.</text>
</comment>
<keyword evidence="1" id="KW-0479">Metal-binding</keyword>
<feature type="domain" description="Radical SAM core" evidence="4">
    <location>
        <begin position="60"/>
        <end position="297"/>
    </location>
</feature>
<keyword evidence="6" id="KW-1185">Reference proteome</keyword>
<dbReference type="GO" id="GO:0046872">
    <property type="term" value="F:metal ion binding"/>
    <property type="evidence" value="ECO:0007669"/>
    <property type="project" value="UniProtKB-KW"/>
</dbReference>
<dbReference type="Gene3D" id="3.80.30.30">
    <property type="match status" value="1"/>
</dbReference>
<dbReference type="PANTHER" id="PTHR43432:SF3">
    <property type="entry name" value="SLR0285 PROTEIN"/>
    <property type="match status" value="1"/>
</dbReference>
<gene>
    <name evidence="5" type="ORF">KI659_11425</name>
</gene>
<dbReference type="SMART" id="SM00729">
    <property type="entry name" value="Elp3"/>
    <property type="match status" value="1"/>
</dbReference>
<evidence type="ECO:0000313" key="6">
    <source>
        <dbReference type="Proteomes" id="UP001319104"/>
    </source>
</evidence>
<dbReference type="GO" id="GO:0003824">
    <property type="term" value="F:catalytic activity"/>
    <property type="evidence" value="ECO:0007669"/>
    <property type="project" value="InterPro"/>
</dbReference>
<evidence type="ECO:0000259" key="4">
    <source>
        <dbReference type="PROSITE" id="PS51918"/>
    </source>
</evidence>
<dbReference type="InterPro" id="IPR007197">
    <property type="entry name" value="rSAM"/>
</dbReference>
<dbReference type="PANTHER" id="PTHR43432">
    <property type="entry name" value="SLR0285 PROTEIN"/>
    <property type="match status" value="1"/>
</dbReference>
<dbReference type="Pfam" id="PF04055">
    <property type="entry name" value="Radical_SAM"/>
    <property type="match status" value="1"/>
</dbReference>
<sequence length="351" mass="39991">MDSDKFKGRGSHIQPENRFLKRKEVFQFVEGLDMPKYEGRPVSKYFSDSVKNPLSKNDSPDLPLSFSINPYQGCEHGCIYCYARNSHTYWGFDAGLGFETNIVVKHNIVDKLKETFKKKGYQPTPIMLSGNTDCYQPAEKKFKLTRQILQTCLNYKHPVSLITKNSLVERDMDILVELAKLKLVHVYFSINHLDPGLKQVLEPRTATAEKKINLIGKFTDHGIPVGIMIAPIIPGINNNDILPILKLASQAGALRAGYTVVRLNGQLEEIFTEWLEREFPDRKEKVLHQIQSLHGGSVRDNDWGRRIKGEGPIAEVIRGIFQQGVKKYLDGRSMPEYDLSLFNPGNQLRLF</sequence>
<protein>
    <submittedName>
        <fullName evidence="5">PA0069 family radical SAM protein</fullName>
    </submittedName>
</protein>
<dbReference type="CDD" id="cd01335">
    <property type="entry name" value="Radical_SAM"/>
    <property type="match status" value="1"/>
</dbReference>
<evidence type="ECO:0000313" key="5">
    <source>
        <dbReference type="EMBL" id="MBS9524621.1"/>
    </source>
</evidence>
<dbReference type="SFLD" id="SFLDS00029">
    <property type="entry name" value="Radical_SAM"/>
    <property type="match status" value="1"/>
</dbReference>
<organism evidence="5 6">
    <name type="scientific">Litoribacter ruber</name>
    <dbReference type="NCBI Taxonomy" id="702568"/>
    <lineage>
        <taxon>Bacteria</taxon>
        <taxon>Pseudomonadati</taxon>
        <taxon>Bacteroidota</taxon>
        <taxon>Cytophagia</taxon>
        <taxon>Cytophagales</taxon>
        <taxon>Cyclobacteriaceae</taxon>
        <taxon>Litoribacter</taxon>
    </lineage>
</organism>